<feature type="non-terminal residue" evidence="2">
    <location>
        <position position="1"/>
    </location>
</feature>
<sequence length="220" mass="24334">HKYKKRPDFTSEIRDDGQNRARTTLVLARRRPNSIANPIRDVQLGPYPEDLATWFGRWARNLAEIVGPARFHTSFAYRVSRSRPTVADPIIELFGPRLGFHHLLLSSARTTRVSCAVLCNPAEYLAAPGGVTYSRDKCEDRSASALSIQQAQSIWTRIRTAKQGHARVGGASGGRRGHTCKTTTQQNAQTKTSTSTPHRTVSPSFYSIPTRPAKCAVPPP</sequence>
<feature type="region of interest" description="Disordered" evidence="1">
    <location>
        <begin position="165"/>
        <end position="220"/>
    </location>
</feature>
<keyword evidence="3" id="KW-1185">Reference proteome</keyword>
<feature type="compositionally biased region" description="Polar residues" evidence="1">
    <location>
        <begin position="197"/>
        <end position="207"/>
    </location>
</feature>
<organism evidence="2 3">
    <name type="scientific">Thalassiosira oceanica</name>
    <name type="common">Marine diatom</name>
    <dbReference type="NCBI Taxonomy" id="159749"/>
    <lineage>
        <taxon>Eukaryota</taxon>
        <taxon>Sar</taxon>
        <taxon>Stramenopiles</taxon>
        <taxon>Ochrophyta</taxon>
        <taxon>Bacillariophyta</taxon>
        <taxon>Coscinodiscophyceae</taxon>
        <taxon>Thalassiosirophycidae</taxon>
        <taxon>Thalassiosirales</taxon>
        <taxon>Thalassiosiraceae</taxon>
        <taxon>Thalassiosira</taxon>
    </lineage>
</organism>
<comment type="caution">
    <text evidence="2">The sequence shown here is derived from an EMBL/GenBank/DDBJ whole genome shotgun (WGS) entry which is preliminary data.</text>
</comment>
<reference evidence="2 3" key="1">
    <citation type="journal article" date="2012" name="Genome Biol.">
        <title>Genome and low-iron response of an oceanic diatom adapted to chronic iron limitation.</title>
        <authorList>
            <person name="Lommer M."/>
            <person name="Specht M."/>
            <person name="Roy A.S."/>
            <person name="Kraemer L."/>
            <person name="Andreson R."/>
            <person name="Gutowska M.A."/>
            <person name="Wolf J."/>
            <person name="Bergner S.V."/>
            <person name="Schilhabel M.B."/>
            <person name="Klostermeier U.C."/>
            <person name="Beiko R.G."/>
            <person name="Rosenstiel P."/>
            <person name="Hippler M."/>
            <person name="Laroche J."/>
        </authorList>
    </citation>
    <scope>NUCLEOTIDE SEQUENCE [LARGE SCALE GENOMIC DNA]</scope>
    <source>
        <strain evidence="2 3">CCMP1005</strain>
    </source>
</reference>
<accession>K0RNW6</accession>
<name>K0RNW6_THAOC</name>
<proteinExistence type="predicted"/>
<dbReference type="EMBL" id="AGNL01035380">
    <property type="protein sequence ID" value="EJK54725.1"/>
    <property type="molecule type" value="Genomic_DNA"/>
</dbReference>
<evidence type="ECO:0000256" key="1">
    <source>
        <dbReference type="SAM" id="MobiDB-lite"/>
    </source>
</evidence>
<gene>
    <name evidence="2" type="ORF">THAOC_25623</name>
</gene>
<protein>
    <submittedName>
        <fullName evidence="2">Uncharacterized protein</fullName>
    </submittedName>
</protein>
<dbReference type="AlphaFoldDB" id="K0RNW6"/>
<feature type="compositionally biased region" description="Low complexity" evidence="1">
    <location>
        <begin position="180"/>
        <end position="196"/>
    </location>
</feature>
<dbReference type="Proteomes" id="UP000266841">
    <property type="component" value="Unassembled WGS sequence"/>
</dbReference>
<evidence type="ECO:0000313" key="2">
    <source>
        <dbReference type="EMBL" id="EJK54725.1"/>
    </source>
</evidence>
<evidence type="ECO:0000313" key="3">
    <source>
        <dbReference type="Proteomes" id="UP000266841"/>
    </source>
</evidence>